<keyword evidence="2" id="KW-0597">Phosphoprotein</keyword>
<reference evidence="4 5" key="1">
    <citation type="submission" date="2024-02" db="EMBL/GenBank/DDBJ databases">
        <title>Full genome sequence of Sphingomonas kaistensis.</title>
        <authorList>
            <person name="Poletto B.L."/>
            <person name="Silva G."/>
            <person name="Galante D."/>
            <person name="Campos K.R."/>
            <person name="Santos M.B.N."/>
            <person name="Sacchi C.T."/>
        </authorList>
    </citation>
    <scope>NUCLEOTIDE SEQUENCE [LARGE SCALE GENOMIC DNA]</scope>
    <source>
        <strain evidence="4 5">MA4R</strain>
    </source>
</reference>
<keyword evidence="5" id="KW-1185">Reference proteome</keyword>
<gene>
    <name evidence="4" type="ORF">V6R86_09340</name>
</gene>
<proteinExistence type="predicted"/>
<dbReference type="InterPro" id="IPR036641">
    <property type="entry name" value="HPT_dom_sf"/>
</dbReference>
<dbReference type="SUPFAM" id="SSF47226">
    <property type="entry name" value="Histidine-containing phosphotransfer domain, HPT domain"/>
    <property type="match status" value="1"/>
</dbReference>
<sequence>MIDKLAELAGRFRSRAADQAAALEQALEDGNDNVLAEHAHKLAGSAALFGFRDLGELAAEVERLIGTADRASARTHAAELAARLRSLAYTVG</sequence>
<organism evidence="4 5">
    <name type="scientific">Sphingomonas kaistensis</name>
    <dbReference type="NCBI Taxonomy" id="298708"/>
    <lineage>
        <taxon>Bacteria</taxon>
        <taxon>Pseudomonadati</taxon>
        <taxon>Pseudomonadota</taxon>
        <taxon>Alphaproteobacteria</taxon>
        <taxon>Sphingomonadales</taxon>
        <taxon>Sphingomonadaceae</taxon>
        <taxon>Sphingomonas</taxon>
    </lineage>
</organism>
<dbReference type="RefSeq" id="WP_338504012.1">
    <property type="nucleotide sequence ID" value="NZ_CP145607.1"/>
</dbReference>
<name>A0ABZ2G191_9SPHN</name>
<evidence type="ECO:0000313" key="4">
    <source>
        <dbReference type="EMBL" id="WWM70872.1"/>
    </source>
</evidence>
<evidence type="ECO:0000259" key="3">
    <source>
        <dbReference type="PROSITE" id="PS50894"/>
    </source>
</evidence>
<evidence type="ECO:0000256" key="1">
    <source>
        <dbReference type="ARBA" id="ARBA00023012"/>
    </source>
</evidence>
<dbReference type="Proteomes" id="UP001382935">
    <property type="component" value="Chromosome"/>
</dbReference>
<dbReference type="PROSITE" id="PS50894">
    <property type="entry name" value="HPT"/>
    <property type="match status" value="1"/>
</dbReference>
<dbReference type="CDD" id="cd00088">
    <property type="entry name" value="HPT"/>
    <property type="match status" value="1"/>
</dbReference>
<dbReference type="InterPro" id="IPR008207">
    <property type="entry name" value="Sig_transdc_His_kin_Hpt_dom"/>
</dbReference>
<accession>A0ABZ2G191</accession>
<feature type="modified residue" description="Phosphohistidine" evidence="2">
    <location>
        <position position="40"/>
    </location>
</feature>
<protein>
    <submittedName>
        <fullName evidence="4">Hpt domain-containing protein</fullName>
    </submittedName>
</protein>
<feature type="domain" description="HPt" evidence="3">
    <location>
        <begin position="1"/>
        <end position="92"/>
    </location>
</feature>
<dbReference type="Gene3D" id="1.20.120.160">
    <property type="entry name" value="HPT domain"/>
    <property type="match status" value="1"/>
</dbReference>
<dbReference type="Pfam" id="PF01627">
    <property type="entry name" value="Hpt"/>
    <property type="match status" value="1"/>
</dbReference>
<dbReference type="EMBL" id="CP145607">
    <property type="protein sequence ID" value="WWM70872.1"/>
    <property type="molecule type" value="Genomic_DNA"/>
</dbReference>
<evidence type="ECO:0000256" key="2">
    <source>
        <dbReference type="PROSITE-ProRule" id="PRU00110"/>
    </source>
</evidence>
<evidence type="ECO:0000313" key="5">
    <source>
        <dbReference type="Proteomes" id="UP001382935"/>
    </source>
</evidence>
<keyword evidence="1" id="KW-0902">Two-component regulatory system</keyword>